<dbReference type="EMBL" id="JAWDJW010001047">
    <property type="protein sequence ID" value="KAK3079584.1"/>
    <property type="molecule type" value="Genomic_DNA"/>
</dbReference>
<name>A0ACC3DSQ3_9PEZI</name>
<keyword evidence="2" id="KW-1185">Reference proteome</keyword>
<accession>A0ACC3DSQ3</accession>
<gene>
    <name evidence="1" type="ORF">LTS18_004477</name>
</gene>
<protein>
    <submittedName>
        <fullName evidence="1">Uncharacterized protein</fullName>
    </submittedName>
</protein>
<evidence type="ECO:0000313" key="2">
    <source>
        <dbReference type="Proteomes" id="UP001186974"/>
    </source>
</evidence>
<organism evidence="1 2">
    <name type="scientific">Coniosporium uncinatum</name>
    <dbReference type="NCBI Taxonomy" id="93489"/>
    <lineage>
        <taxon>Eukaryota</taxon>
        <taxon>Fungi</taxon>
        <taxon>Dikarya</taxon>
        <taxon>Ascomycota</taxon>
        <taxon>Pezizomycotina</taxon>
        <taxon>Dothideomycetes</taxon>
        <taxon>Dothideomycetes incertae sedis</taxon>
        <taxon>Coniosporium</taxon>
    </lineage>
</organism>
<proteinExistence type="predicted"/>
<evidence type="ECO:0000313" key="1">
    <source>
        <dbReference type="EMBL" id="KAK3079584.1"/>
    </source>
</evidence>
<comment type="caution">
    <text evidence="1">The sequence shown here is derived from an EMBL/GenBank/DDBJ whole genome shotgun (WGS) entry which is preliminary data.</text>
</comment>
<reference evidence="1" key="1">
    <citation type="submission" date="2024-09" db="EMBL/GenBank/DDBJ databases">
        <title>Black Yeasts Isolated from many extreme environments.</title>
        <authorList>
            <person name="Coleine C."/>
            <person name="Stajich J.E."/>
            <person name="Selbmann L."/>
        </authorList>
    </citation>
    <scope>NUCLEOTIDE SEQUENCE</scope>
    <source>
        <strain evidence="1">CCFEE 5737</strain>
    </source>
</reference>
<sequence>MEANSKEIIRVNAPCHIQVKIGDQVVNIDVTNPHGHVLRAEFTVGSEEACWKNVKVDHQSNRMTLQAIPTPKFPFLDLPRELRGYVYRLVLFTSETPVKLLLQGRYVVSPARLRTKFCGKQGIGVIGLDTQTRSEALAPLLSREDLSSADSQLP</sequence>
<dbReference type="Proteomes" id="UP001186974">
    <property type="component" value="Unassembled WGS sequence"/>
</dbReference>